<keyword evidence="4 11" id="KW-0202">Cytokine</keyword>
<dbReference type="InterPro" id="IPR004281">
    <property type="entry name" value="IL-12_alpha"/>
</dbReference>
<evidence type="ECO:0000256" key="6">
    <source>
        <dbReference type="ARBA" id="ARBA00022729"/>
    </source>
</evidence>
<keyword evidence="12" id="KW-1185">Reference proteome</keyword>
<dbReference type="PANTHER" id="PTHR48485:SF1">
    <property type="entry name" value="INTERLEUKIN-12 SUBUNIT ALPHA"/>
    <property type="match status" value="1"/>
</dbReference>
<dbReference type="AlphaFoldDB" id="A0A6P3F6N6"/>
<dbReference type="GO" id="GO:0005143">
    <property type="term" value="F:interleukin-12 receptor binding"/>
    <property type="evidence" value="ECO:0007669"/>
    <property type="project" value="InterPro"/>
</dbReference>
<dbReference type="OMA" id="TMNESCL"/>
<name>A0A6P3F6N6_OCTDE</name>
<dbReference type="OrthoDB" id="9893660at2759"/>
<gene>
    <name evidence="13" type="primary">Il12a</name>
    <name evidence="11" type="synonym">IL12A</name>
</gene>
<dbReference type="Gene3D" id="1.20.1250.10">
    <property type="match status" value="1"/>
</dbReference>
<feature type="signal peptide" evidence="11">
    <location>
        <begin position="1"/>
        <end position="22"/>
    </location>
</feature>
<keyword evidence="7 11" id="KW-0339">Growth factor</keyword>
<comment type="function">
    <text evidence="11">Heterodimerizes with IL12B to form the IL-12 cytokine or with EBI3/IL27B to form the IL-35 cytokine. IL-12 is primarily produced by professional antigen-presenting cells (APCs) such as B-cells and dendritic cells (DCs) as well as macrophages and granulocytes and regulates T-cell and natural killer-cell responses, induces the production of interferon-gamma (IFN-gamma), favors the differentiation of T-helper 1 (Th1) cells and is an important link between innate resistance and adaptive immunity. Mechanistically, exerts its biological effects through a receptor composed of IL12R1 and IL12R2 subunits. Binding to the receptor results in the rapid tyrosine phosphorylation of a number of cellular substrates including the JAK family kinases TYK2 and JAK2. In turn, recruited STAT4 gets phosphorylated and translocates to the nucleus where it regulates cytokine/growth factor responsive genes. As part of IL-35, plays essential roles in maintaining the immune homeostasis of the liver microenvironment and functions also as an immune-suppressive cytokine. Mediates biological events through unconventional receptors composed of IL12RB2 and gp130/IL6ST heterodimers or homodimers. Signaling requires the transcription factors STAT1 and STAT4, which form a unique heterodimer that binds to distinct DNA sites.</text>
</comment>
<evidence type="ECO:0000256" key="3">
    <source>
        <dbReference type="ARBA" id="ARBA00014463"/>
    </source>
</evidence>
<evidence type="ECO:0000256" key="8">
    <source>
        <dbReference type="ARBA" id="ARBA00023157"/>
    </source>
</evidence>
<dbReference type="InParanoid" id="A0A6P3F6N6"/>
<dbReference type="GO" id="GO:0005615">
    <property type="term" value="C:extracellular space"/>
    <property type="evidence" value="ECO:0007669"/>
    <property type="project" value="UniProtKB-KW"/>
</dbReference>
<dbReference type="GeneID" id="101577080"/>
<sequence>MGPARNFLLLASLALLVRLSLARSLPRSTAVAETFQCLNHSQNLLRAVNSTLHKARETLKFYSCTPEEIDHEDITIDKTSTLKACVPLELVKNESCLASGNTSFKTNGSCLTSGKTSFMMALCLNSIYEDLKLYQLEFKALNAKLLMDPQSQIFLDQTMFSAIDELIQALNANSETVPQETSLEEPDFYKTKVKLCILLHAFKIRAVTIDRMMSYLSSS</sequence>
<dbReference type="GO" id="GO:0006955">
    <property type="term" value="P:immune response"/>
    <property type="evidence" value="ECO:0007669"/>
    <property type="project" value="InterPro"/>
</dbReference>
<dbReference type="GO" id="GO:0005125">
    <property type="term" value="F:cytokine activity"/>
    <property type="evidence" value="ECO:0007669"/>
    <property type="project" value="UniProtKB-KW"/>
</dbReference>
<dbReference type="CTD" id="3592"/>
<comment type="subunit">
    <text evidence="10">Heterodimer with IL12B; disulfide-linked. This heterodimer is known as interleukin IL-12. Heterodimer with EBI3/IL27B; not disulfide-linked. This heterodimer is known as interleukin IL-35. Interacts with NBR1; this interaction promotes IL-12 secretion.</text>
</comment>
<evidence type="ECO:0000256" key="11">
    <source>
        <dbReference type="RuleBase" id="RU363133"/>
    </source>
</evidence>
<comment type="subcellular location">
    <subcellularLocation>
        <location evidence="1 11">Secreted</location>
    </subcellularLocation>
</comment>
<comment type="similarity">
    <text evidence="2 11">Belongs to the IL-6 superfamily.</text>
</comment>
<evidence type="ECO:0000256" key="5">
    <source>
        <dbReference type="ARBA" id="ARBA00022525"/>
    </source>
</evidence>
<keyword evidence="6 11" id="KW-0732">Signal</keyword>
<dbReference type="InterPro" id="IPR050676">
    <property type="entry name" value="IL-12"/>
</dbReference>
<protein>
    <recommendedName>
        <fullName evidence="3 11">Interleukin-12 subunit alpha</fullName>
        <shortName evidence="11">IL-12A</shortName>
    </recommendedName>
</protein>
<dbReference type="RefSeq" id="XP_004639908.1">
    <property type="nucleotide sequence ID" value="XM_004639851.2"/>
</dbReference>
<evidence type="ECO:0000313" key="12">
    <source>
        <dbReference type="Proteomes" id="UP000515203"/>
    </source>
</evidence>
<dbReference type="Proteomes" id="UP000515203">
    <property type="component" value="Unplaced"/>
</dbReference>
<evidence type="ECO:0000313" key="13">
    <source>
        <dbReference type="RefSeq" id="XP_004639908.1"/>
    </source>
</evidence>
<dbReference type="GO" id="GO:0008083">
    <property type="term" value="F:growth factor activity"/>
    <property type="evidence" value="ECO:0007669"/>
    <property type="project" value="UniProtKB-KW"/>
</dbReference>
<feature type="chain" id="PRO_5028519201" description="Interleukin-12 subunit alpha" evidence="11">
    <location>
        <begin position="23"/>
        <end position="219"/>
    </location>
</feature>
<reference evidence="13" key="1">
    <citation type="submission" date="2025-08" db="UniProtKB">
        <authorList>
            <consortium name="RefSeq"/>
        </authorList>
    </citation>
    <scope>IDENTIFICATION</scope>
</reference>
<dbReference type="Pfam" id="PF03039">
    <property type="entry name" value="IL12"/>
    <property type="match status" value="1"/>
</dbReference>
<keyword evidence="8 11" id="KW-1015">Disulfide bond</keyword>
<keyword evidence="5 11" id="KW-0964">Secreted</keyword>
<evidence type="ECO:0000256" key="4">
    <source>
        <dbReference type="ARBA" id="ARBA00022514"/>
    </source>
</evidence>
<evidence type="ECO:0000256" key="7">
    <source>
        <dbReference type="ARBA" id="ARBA00023030"/>
    </source>
</evidence>
<evidence type="ECO:0000256" key="9">
    <source>
        <dbReference type="ARBA" id="ARBA00023180"/>
    </source>
</evidence>
<evidence type="ECO:0000256" key="10">
    <source>
        <dbReference type="ARBA" id="ARBA00047077"/>
    </source>
</evidence>
<dbReference type="FunCoup" id="A0A6P3F6N6">
    <property type="interactions" value="413"/>
</dbReference>
<comment type="subunit">
    <text evidence="11">Heterodimer with IL12B; disulfide-linked. The heterodimer is known as interleukin IL-12.</text>
</comment>
<dbReference type="SUPFAM" id="SSF47266">
    <property type="entry name" value="4-helical cytokines"/>
    <property type="match status" value="1"/>
</dbReference>
<keyword evidence="9" id="KW-0325">Glycoprotein</keyword>
<evidence type="ECO:0000256" key="1">
    <source>
        <dbReference type="ARBA" id="ARBA00004613"/>
    </source>
</evidence>
<proteinExistence type="inferred from homology"/>
<dbReference type="PANTHER" id="PTHR48485">
    <property type="entry name" value="INTERLEUKIN-12 SUBUNIT BETA-RELATED"/>
    <property type="match status" value="1"/>
</dbReference>
<organism evidence="12 13">
    <name type="scientific">Octodon degus</name>
    <name type="common">Degu</name>
    <name type="synonym">Sciurus degus</name>
    <dbReference type="NCBI Taxonomy" id="10160"/>
    <lineage>
        <taxon>Eukaryota</taxon>
        <taxon>Metazoa</taxon>
        <taxon>Chordata</taxon>
        <taxon>Craniata</taxon>
        <taxon>Vertebrata</taxon>
        <taxon>Euteleostomi</taxon>
        <taxon>Mammalia</taxon>
        <taxon>Eutheria</taxon>
        <taxon>Euarchontoglires</taxon>
        <taxon>Glires</taxon>
        <taxon>Rodentia</taxon>
        <taxon>Hystricomorpha</taxon>
        <taxon>Octodontidae</taxon>
        <taxon>Octodon</taxon>
    </lineage>
</organism>
<dbReference type="InterPro" id="IPR009079">
    <property type="entry name" value="4_helix_cytokine-like_core"/>
</dbReference>
<evidence type="ECO:0000256" key="2">
    <source>
        <dbReference type="ARBA" id="ARBA00007432"/>
    </source>
</evidence>
<dbReference type="FunFam" id="1.20.1250.10:FF:000020">
    <property type="entry name" value="Interleukin-12 subunit alpha"/>
    <property type="match status" value="1"/>
</dbReference>
<accession>A0A6P3F6N6</accession>